<keyword evidence="1" id="KW-0732">Signal</keyword>
<dbReference type="EMBL" id="BMYI01000044">
    <property type="protein sequence ID" value="GHC41687.1"/>
    <property type="molecule type" value="Genomic_DNA"/>
</dbReference>
<feature type="signal peptide" evidence="1">
    <location>
        <begin position="1"/>
        <end position="44"/>
    </location>
</feature>
<dbReference type="Proteomes" id="UP000658305">
    <property type="component" value="Unassembled WGS sequence"/>
</dbReference>
<sequence length="323" mass="36598">MGAYEQGLNMAGGCSADRKPGWANYLRSPIAALMLMLSASAATAEVIVTHELLEKRDDQPCKVKLRTDAGKRVGFYLSRDEERWKIEAVILANAEVYRRFFDDQRLSDAFRFTFALKTVTIGGQILKLQNARFLEVSPSGVHKETLGSFEFKELHNVAKVLDAMAKDGFEIDGLIRLDTTASALASFRSCAYETIGLQEGQHVETDFRAEFRMLFEHTFRIWIVFLATAEHCQAAQFDEAAVNNVILRASHAFYPGLSNWRKRASYRDMLNRDVAKAQLIGASEALKGCFLARPLAEKTRIPVDMAIEEAEVWNRYPLRYWPR</sequence>
<dbReference type="RefSeq" id="WP_189383048.1">
    <property type="nucleotide sequence ID" value="NZ_BMYI01000044.1"/>
</dbReference>
<reference evidence="3" key="1">
    <citation type="journal article" date="2019" name="Int. J. Syst. Evol. Microbiol.">
        <title>The Global Catalogue of Microorganisms (GCM) 10K type strain sequencing project: providing services to taxonomists for standard genome sequencing and annotation.</title>
        <authorList>
            <consortium name="The Broad Institute Genomics Platform"/>
            <consortium name="The Broad Institute Genome Sequencing Center for Infectious Disease"/>
            <person name="Wu L."/>
            <person name="Ma J."/>
        </authorList>
    </citation>
    <scope>NUCLEOTIDE SEQUENCE [LARGE SCALE GENOMIC DNA]</scope>
    <source>
        <strain evidence="3">KCTC 23298</strain>
    </source>
</reference>
<comment type="caution">
    <text evidence="2">The sequence shown here is derived from an EMBL/GenBank/DDBJ whole genome shotgun (WGS) entry which is preliminary data.</text>
</comment>
<name>A0ABQ3FUY6_9RHOB</name>
<protein>
    <submittedName>
        <fullName evidence="2">Uncharacterized protein</fullName>
    </submittedName>
</protein>
<evidence type="ECO:0000313" key="2">
    <source>
        <dbReference type="EMBL" id="GHC41687.1"/>
    </source>
</evidence>
<accession>A0ABQ3FUY6</accession>
<evidence type="ECO:0000256" key="1">
    <source>
        <dbReference type="SAM" id="SignalP"/>
    </source>
</evidence>
<evidence type="ECO:0000313" key="3">
    <source>
        <dbReference type="Proteomes" id="UP000658305"/>
    </source>
</evidence>
<proteinExistence type="predicted"/>
<keyword evidence="3" id="KW-1185">Reference proteome</keyword>
<gene>
    <name evidence="2" type="ORF">GCM10007291_49520</name>
</gene>
<feature type="chain" id="PRO_5045475808" evidence="1">
    <location>
        <begin position="45"/>
        <end position="323"/>
    </location>
</feature>
<organism evidence="2 3">
    <name type="scientific">Gemmobacter nanjingensis</name>
    <dbReference type="NCBI Taxonomy" id="488454"/>
    <lineage>
        <taxon>Bacteria</taxon>
        <taxon>Pseudomonadati</taxon>
        <taxon>Pseudomonadota</taxon>
        <taxon>Alphaproteobacteria</taxon>
        <taxon>Rhodobacterales</taxon>
        <taxon>Paracoccaceae</taxon>
        <taxon>Gemmobacter</taxon>
    </lineage>
</organism>